<protein>
    <submittedName>
        <fullName evidence="2">Uncharacterized protein</fullName>
    </submittedName>
</protein>
<organism evidence="2 3">
    <name type="scientific">Actinomadura namibiensis</name>
    <dbReference type="NCBI Taxonomy" id="182080"/>
    <lineage>
        <taxon>Bacteria</taxon>
        <taxon>Bacillati</taxon>
        <taxon>Actinomycetota</taxon>
        <taxon>Actinomycetes</taxon>
        <taxon>Streptosporangiales</taxon>
        <taxon>Thermomonosporaceae</taxon>
        <taxon>Actinomadura</taxon>
    </lineage>
</organism>
<dbReference type="AlphaFoldDB" id="A0A7W3LWX2"/>
<keyword evidence="3" id="KW-1185">Reference proteome</keyword>
<comment type="caution">
    <text evidence="2">The sequence shown here is derived from an EMBL/GenBank/DDBJ whole genome shotgun (WGS) entry which is preliminary data.</text>
</comment>
<dbReference type="EMBL" id="JACJIA010000013">
    <property type="protein sequence ID" value="MBA8955820.1"/>
    <property type="molecule type" value="Genomic_DNA"/>
</dbReference>
<proteinExistence type="predicted"/>
<feature type="compositionally biased region" description="Basic and acidic residues" evidence="1">
    <location>
        <begin position="29"/>
        <end position="43"/>
    </location>
</feature>
<evidence type="ECO:0000256" key="1">
    <source>
        <dbReference type="SAM" id="MobiDB-lite"/>
    </source>
</evidence>
<feature type="region of interest" description="Disordered" evidence="1">
    <location>
        <begin position="1"/>
        <end position="50"/>
    </location>
</feature>
<dbReference type="Proteomes" id="UP000572680">
    <property type="component" value="Unassembled WGS sequence"/>
</dbReference>
<evidence type="ECO:0000313" key="2">
    <source>
        <dbReference type="EMBL" id="MBA8955820.1"/>
    </source>
</evidence>
<reference evidence="2 3" key="1">
    <citation type="submission" date="2020-08" db="EMBL/GenBank/DDBJ databases">
        <title>Genomic Encyclopedia of Type Strains, Phase IV (KMG-IV): sequencing the most valuable type-strain genomes for metagenomic binning, comparative biology and taxonomic classification.</title>
        <authorList>
            <person name="Goeker M."/>
        </authorList>
    </citation>
    <scope>NUCLEOTIDE SEQUENCE [LARGE SCALE GENOMIC DNA]</scope>
    <source>
        <strain evidence="2 3">DSM 44197</strain>
    </source>
</reference>
<name>A0A7W3LWX2_ACTNM</name>
<feature type="compositionally biased region" description="Basic and acidic residues" evidence="1">
    <location>
        <begin position="1"/>
        <end position="11"/>
    </location>
</feature>
<accession>A0A7W3LWX2</accession>
<sequence>MTEQVPDRSGDVGRGAAEETDDSPYEDPDATREGEGAGDRPEELNPDDFE</sequence>
<gene>
    <name evidence="2" type="ORF">HNR61_007502</name>
</gene>
<evidence type="ECO:0000313" key="3">
    <source>
        <dbReference type="Proteomes" id="UP000572680"/>
    </source>
</evidence>
<dbReference type="RefSeq" id="WP_182847781.1">
    <property type="nucleotide sequence ID" value="NZ_BAAALP010000079.1"/>
</dbReference>
<feature type="compositionally biased region" description="Acidic residues" evidence="1">
    <location>
        <begin position="18"/>
        <end position="28"/>
    </location>
</feature>